<feature type="compositionally biased region" description="Low complexity" evidence="1">
    <location>
        <begin position="1004"/>
        <end position="1021"/>
    </location>
</feature>
<protein>
    <submittedName>
        <fullName evidence="2">Uncharacterized protein</fullName>
    </submittedName>
</protein>
<dbReference type="EMBL" id="MLYV02000042">
    <property type="protein sequence ID" value="PSS37500.1"/>
    <property type="molecule type" value="Genomic_DNA"/>
</dbReference>
<feature type="region of interest" description="Disordered" evidence="1">
    <location>
        <begin position="430"/>
        <end position="455"/>
    </location>
</feature>
<feature type="compositionally biased region" description="Low complexity" evidence="1">
    <location>
        <begin position="1074"/>
        <end position="1085"/>
    </location>
</feature>
<feature type="region of interest" description="Disordered" evidence="1">
    <location>
        <begin position="1062"/>
        <end position="1086"/>
    </location>
</feature>
<feature type="region of interest" description="Disordered" evidence="1">
    <location>
        <begin position="1230"/>
        <end position="1312"/>
    </location>
</feature>
<name>A0A2R6S5C7_9APHY</name>
<evidence type="ECO:0000313" key="3">
    <source>
        <dbReference type="Proteomes" id="UP000186601"/>
    </source>
</evidence>
<feature type="compositionally biased region" description="Low complexity" evidence="1">
    <location>
        <begin position="546"/>
        <end position="570"/>
    </location>
</feature>
<evidence type="ECO:0000256" key="1">
    <source>
        <dbReference type="SAM" id="MobiDB-lite"/>
    </source>
</evidence>
<feature type="compositionally biased region" description="Low complexity" evidence="1">
    <location>
        <begin position="1294"/>
        <end position="1305"/>
    </location>
</feature>
<feature type="region of interest" description="Disordered" evidence="1">
    <location>
        <begin position="1102"/>
        <end position="1123"/>
    </location>
</feature>
<feature type="compositionally biased region" description="Basic and acidic residues" evidence="1">
    <location>
        <begin position="69"/>
        <end position="81"/>
    </location>
</feature>
<dbReference type="OrthoDB" id="3228777at2759"/>
<keyword evidence="3" id="KW-1185">Reference proteome</keyword>
<reference evidence="2 3" key="1">
    <citation type="submission" date="2018-02" db="EMBL/GenBank/DDBJ databases">
        <title>Genome sequence of the basidiomycete white-rot fungus Phlebia centrifuga.</title>
        <authorList>
            <person name="Granchi Z."/>
            <person name="Peng M."/>
            <person name="de Vries R.P."/>
            <person name="Hilden K."/>
            <person name="Makela M.R."/>
            <person name="Grigoriev I."/>
            <person name="Riley R."/>
        </authorList>
    </citation>
    <scope>NUCLEOTIDE SEQUENCE [LARGE SCALE GENOMIC DNA]</scope>
    <source>
        <strain evidence="2 3">FBCC195</strain>
    </source>
</reference>
<accession>A0A2R6S5C7</accession>
<organism evidence="2 3">
    <name type="scientific">Hermanssonia centrifuga</name>
    <dbReference type="NCBI Taxonomy" id="98765"/>
    <lineage>
        <taxon>Eukaryota</taxon>
        <taxon>Fungi</taxon>
        <taxon>Dikarya</taxon>
        <taxon>Basidiomycota</taxon>
        <taxon>Agaricomycotina</taxon>
        <taxon>Agaricomycetes</taxon>
        <taxon>Polyporales</taxon>
        <taxon>Meruliaceae</taxon>
        <taxon>Hermanssonia</taxon>
    </lineage>
</organism>
<dbReference type="STRING" id="98765.A0A2R6S5C7"/>
<feature type="region of interest" description="Disordered" evidence="1">
    <location>
        <begin position="1"/>
        <end position="171"/>
    </location>
</feature>
<comment type="caution">
    <text evidence="2">The sequence shown here is derived from an EMBL/GenBank/DDBJ whole genome shotgun (WGS) entry which is preliminary data.</text>
</comment>
<feature type="compositionally biased region" description="Polar residues" evidence="1">
    <location>
        <begin position="1230"/>
        <end position="1240"/>
    </location>
</feature>
<evidence type="ECO:0000313" key="2">
    <source>
        <dbReference type="EMBL" id="PSS37500.1"/>
    </source>
</evidence>
<feature type="compositionally biased region" description="Polar residues" evidence="1">
    <location>
        <begin position="8"/>
        <end position="21"/>
    </location>
</feature>
<feature type="region of interest" description="Disordered" evidence="1">
    <location>
        <begin position="1002"/>
        <end position="1030"/>
    </location>
</feature>
<feature type="region of interest" description="Disordered" evidence="1">
    <location>
        <begin position="379"/>
        <end position="416"/>
    </location>
</feature>
<feature type="compositionally biased region" description="Low complexity" evidence="1">
    <location>
        <begin position="148"/>
        <end position="165"/>
    </location>
</feature>
<feature type="compositionally biased region" description="Basic and acidic residues" evidence="1">
    <location>
        <begin position="195"/>
        <end position="207"/>
    </location>
</feature>
<sequence>MSRLGLFSSKTDQSKPGQSSVAREPEKAEEDWYIPYNGPYEPPKRPEQEEDRDSWGELLNGWLSEDESGEKQGAYRRDGRGSHAASAPDVERSRSRVVSNTSRHTHSTNGGRAPQPRSNPQPRMPTMSYINLDQAGGIGDSPVPPERTPTQRSGPSTTQQPQQPSALKRGSLASIFTFGRKSLRLSVSMDNMAPEGRRSVSKRDRSNTEAPLPSSAPPIPRGRQRAHTSANTAQLDPVLGEDDYYNSYYSTLLATPRNDIGPSVVGKERSHPYAYPFPEATTTEPRSAPATVDIKGKGRLLNSNKISFTLLDSRGAKGVPAYLKPSPRNSLLKASISAPNLRTIPKGKQRWWAAETWCDAIMLPRPRFAMRLMDEEGRIISPSSSPIMSRWSPDASTSTQRKTDIRSKSPTKKLAGNLVTSAAAGAGEASYTAHPTLNDSKSKPSRPKSFALDDLALPSPVPSLAKVLEEGRQLEQDRKQWQSKASRSYLDNRAGIMSRARSKSIGAQGRPRLRSKEPEGAFELFTGRTLLGGQTRPPTIHVRGPSVSKVRVRSQSQTQSATAQGTVQSTISQVFSRSGSRTRSHAHSNSVGNSTHKSTSDGSGSGGGHSRSQSVGKSALRMVVSSASNAAVFCGLGHNSDRGTLTPLSEKETAMEGALRNPGTKIIHLQDQIQPGGKGGENDNLVVLSSPSAALAMVNRSGMNGVSPTPSALSGSGEGVGIAISSPSEELNRQLGREPIRIPTHPYAQSFSYAQRQPVLTQSPESYHFPPSPPAPAEISAVTEEHNKQRQPIIVHPYAQPGHPYAAAPSQPRYAVPQHLKIPPRVPNGMFVEFSPGHVREFAPGDLQYSPDIPTPTVVQTSQRQPLLSSSSHPYAPASKRMSELGFGEALMHTMRRTSTDSGLGISEPSIYGTEADWERPVTDVSPGSAADDIALIHGIMRSSSEPTSLGTGQRPATQRDASGGVLSNNTLASSPPEHVNPPDFRRTASAVSGGHLSFLAANSSSGSGSSPGMISHDSSPPLSPHPINTNEDLERFRDLFYRPRDSQSIASLDDFIRPALSHRPSSGIPIDVSSESSRSALTRSGLSDLARQLSEDLEELRQERGSGIESEVDLPPSMWGRRYGGLRGPRPDDMMTMDDPNVVLAQLTSTSGSGSPEVNTSPLRLPIDTSFVSPITNIPEDVESSRTSSILDLSPFPDETAELVRLGAIEAVSTPPIISTPQRFSTELSFFHHGNNNNNRDSDDAPPVPSLSQRSTLLTPLSPNTRSSYMTSNTDTSRMSGLSDFPAPPTQVMPPSSQTTTSTSNLSVPPRLVREFSHGTFGRRDDEHSIVGEAL</sequence>
<feature type="compositionally biased region" description="Polar residues" evidence="1">
    <location>
        <begin position="1251"/>
        <end position="1281"/>
    </location>
</feature>
<feature type="region of interest" description="Disordered" evidence="1">
    <location>
        <begin position="500"/>
        <end position="519"/>
    </location>
</feature>
<proteinExistence type="predicted"/>
<feature type="region of interest" description="Disordered" evidence="1">
    <location>
        <begin position="943"/>
        <end position="989"/>
    </location>
</feature>
<gene>
    <name evidence="2" type="ORF">PHLCEN_2v707</name>
</gene>
<feature type="compositionally biased region" description="Polar residues" evidence="1">
    <location>
        <begin position="587"/>
        <end position="597"/>
    </location>
</feature>
<feature type="region of interest" description="Disordered" evidence="1">
    <location>
        <begin position="187"/>
        <end position="237"/>
    </location>
</feature>
<dbReference type="Proteomes" id="UP000186601">
    <property type="component" value="Unassembled WGS sequence"/>
</dbReference>
<feature type="region of interest" description="Disordered" evidence="1">
    <location>
        <begin position="527"/>
        <end position="618"/>
    </location>
</feature>
<feature type="compositionally biased region" description="Polar residues" evidence="1">
    <location>
        <begin position="943"/>
        <end position="974"/>
    </location>
</feature>
<feature type="compositionally biased region" description="Low complexity" evidence="1">
    <location>
        <begin position="379"/>
        <end position="393"/>
    </location>
</feature>